<dbReference type="SUPFAM" id="SSF51338">
    <property type="entry name" value="Composite domain of metallo-dependent hydrolases"/>
    <property type="match status" value="1"/>
</dbReference>
<evidence type="ECO:0000259" key="1">
    <source>
        <dbReference type="Pfam" id="PF07969"/>
    </source>
</evidence>
<gene>
    <name evidence="2" type="ORF">N0V89_005652</name>
</gene>
<dbReference type="CDD" id="cd01300">
    <property type="entry name" value="YtcJ_like"/>
    <property type="match status" value="1"/>
</dbReference>
<dbReference type="GeneID" id="80909182"/>
<dbReference type="OrthoDB" id="3501663at2759"/>
<reference evidence="2" key="1">
    <citation type="submission" date="2022-10" db="EMBL/GenBank/DDBJ databases">
        <title>Tapping the CABI collections for fungal endophytes: first genome assemblies for Collariella, Neodidymelliopsis, Ascochyta clinopodiicola, Didymella pomorum, Didymosphaeria variabile, Neocosmospora piperis and Neocucurbitaria cava.</title>
        <authorList>
            <person name="Hill R."/>
        </authorList>
    </citation>
    <scope>NUCLEOTIDE SEQUENCE</scope>
    <source>
        <strain evidence="2">IMI 356815</strain>
    </source>
</reference>
<dbReference type="Gene3D" id="2.30.40.10">
    <property type="entry name" value="Urease, subunit C, domain 1"/>
    <property type="match status" value="1"/>
</dbReference>
<name>A0A9W8XLR2_9PLEO</name>
<evidence type="ECO:0000313" key="3">
    <source>
        <dbReference type="Proteomes" id="UP001140513"/>
    </source>
</evidence>
<dbReference type="Gene3D" id="3.10.310.70">
    <property type="match status" value="1"/>
</dbReference>
<dbReference type="Pfam" id="PF07969">
    <property type="entry name" value="Amidohydro_3"/>
    <property type="match status" value="1"/>
</dbReference>
<dbReference type="InterPro" id="IPR032466">
    <property type="entry name" value="Metal_Hydrolase"/>
</dbReference>
<dbReference type="GO" id="GO:0016810">
    <property type="term" value="F:hydrolase activity, acting on carbon-nitrogen (but not peptide) bonds"/>
    <property type="evidence" value="ECO:0007669"/>
    <property type="project" value="InterPro"/>
</dbReference>
<dbReference type="InterPro" id="IPR011059">
    <property type="entry name" value="Metal-dep_hydrolase_composite"/>
</dbReference>
<evidence type="ECO:0000313" key="2">
    <source>
        <dbReference type="EMBL" id="KAJ4353921.1"/>
    </source>
</evidence>
<dbReference type="PANTHER" id="PTHR22642:SF19">
    <property type="entry name" value="AMIDOHYDROLASE FAMILY PROTEIN (AFU_ORTHOLOGUE AFUA_5G01480)"/>
    <property type="match status" value="1"/>
</dbReference>
<sequence length="544" mass="59035">MSTKIFTNARVFANSSARQHEMEFSSCMAIQDGKILHVGTEDDAIVQGLLNSGAEATDLKQQLVVPGLIDAHTHLLFFGLSRQKLDLTNCASLEEVRTAISNHAKTNPELPRILCRGWQQRSTGRQALATMLDDLDPRPIYVEALDLHSSWVNTAALRELPLDNATDLGPHHVVCDDSGRPSGLFAEAGQVDIVWSFLNAHYTTEEKQGALDKTFQAYIAAGYTGAIDMAMDDNAWDALKLYRERNGALPIHVAAHWLITPPGSGGRLSDKVDVAIAQMREWSPSASPEFCIVGIKLICDGVVDGCTAALSHPYTGHVDMVEPLWPSDAMDEVVYQATQAGLQVAIHAIGDAAVTQAINAIAKSNSPSGRHRIEHLELTSEEDAKRLGELGITASVQPVHSDPAILIDYQKLVGAKTFERAFAYKEFLDGGACVALGTDAPTALHLPLPNLYNATTRRSATRPEMNAKTTPHQALTMTQAFHAATTGAAHSRFAETWTGTLGKGMRADFVVLDCEWSADTLLKAATEQTWSRGRQLYPTHVSQA</sequence>
<keyword evidence="3" id="KW-1185">Reference proteome</keyword>
<organism evidence="2 3">
    <name type="scientific">Didymosphaeria variabile</name>
    <dbReference type="NCBI Taxonomy" id="1932322"/>
    <lineage>
        <taxon>Eukaryota</taxon>
        <taxon>Fungi</taxon>
        <taxon>Dikarya</taxon>
        <taxon>Ascomycota</taxon>
        <taxon>Pezizomycotina</taxon>
        <taxon>Dothideomycetes</taxon>
        <taxon>Pleosporomycetidae</taxon>
        <taxon>Pleosporales</taxon>
        <taxon>Massarineae</taxon>
        <taxon>Didymosphaeriaceae</taxon>
        <taxon>Didymosphaeria</taxon>
    </lineage>
</organism>
<protein>
    <recommendedName>
        <fullName evidence="1">Amidohydrolase 3 domain-containing protein</fullName>
    </recommendedName>
</protein>
<feature type="domain" description="Amidohydrolase 3" evidence="1">
    <location>
        <begin position="56"/>
        <end position="537"/>
    </location>
</feature>
<dbReference type="SUPFAM" id="SSF51556">
    <property type="entry name" value="Metallo-dependent hydrolases"/>
    <property type="match status" value="1"/>
</dbReference>
<dbReference type="Gene3D" id="3.20.20.140">
    <property type="entry name" value="Metal-dependent hydrolases"/>
    <property type="match status" value="1"/>
</dbReference>
<dbReference type="Proteomes" id="UP001140513">
    <property type="component" value="Unassembled WGS sequence"/>
</dbReference>
<accession>A0A9W8XLR2</accession>
<dbReference type="AlphaFoldDB" id="A0A9W8XLR2"/>
<dbReference type="PANTHER" id="PTHR22642">
    <property type="entry name" value="IMIDAZOLONEPROPIONASE"/>
    <property type="match status" value="1"/>
</dbReference>
<dbReference type="EMBL" id="JAPEUX010000004">
    <property type="protein sequence ID" value="KAJ4353921.1"/>
    <property type="molecule type" value="Genomic_DNA"/>
</dbReference>
<proteinExistence type="predicted"/>
<comment type="caution">
    <text evidence="2">The sequence shown here is derived from an EMBL/GenBank/DDBJ whole genome shotgun (WGS) entry which is preliminary data.</text>
</comment>
<dbReference type="InterPro" id="IPR013108">
    <property type="entry name" value="Amidohydro_3"/>
</dbReference>
<dbReference type="InterPro" id="IPR033932">
    <property type="entry name" value="YtcJ-like"/>
</dbReference>
<dbReference type="RefSeq" id="XP_056071695.1">
    <property type="nucleotide sequence ID" value="XM_056214428.1"/>
</dbReference>